<keyword evidence="3" id="KW-0238">DNA-binding</keyword>
<evidence type="ECO:0000313" key="7">
    <source>
        <dbReference type="Proteomes" id="UP000503640"/>
    </source>
</evidence>
<feature type="domain" description="RNA polymerase sigma-70" evidence="5">
    <location>
        <begin position="194"/>
        <end position="220"/>
    </location>
</feature>
<dbReference type="PRINTS" id="PR00046">
    <property type="entry name" value="SIGMA70FCT"/>
</dbReference>
<dbReference type="Pfam" id="PF04542">
    <property type="entry name" value="Sigma70_r2"/>
    <property type="match status" value="1"/>
</dbReference>
<dbReference type="Gene3D" id="1.20.140.160">
    <property type="match status" value="1"/>
</dbReference>
<keyword evidence="7" id="KW-1185">Reference proteome</keyword>
<accession>A0A7I9VSX5</accession>
<dbReference type="InterPro" id="IPR013325">
    <property type="entry name" value="RNA_pol_sigma_r2"/>
</dbReference>
<dbReference type="EMBL" id="BJTG01000011">
    <property type="protein sequence ID" value="GEJ59189.1"/>
    <property type="molecule type" value="Genomic_DNA"/>
</dbReference>
<dbReference type="Gene3D" id="1.10.1740.10">
    <property type="match status" value="1"/>
</dbReference>
<dbReference type="GO" id="GO:0006352">
    <property type="term" value="P:DNA-templated transcription initiation"/>
    <property type="evidence" value="ECO:0007669"/>
    <property type="project" value="InterPro"/>
</dbReference>
<gene>
    <name evidence="6" type="primary">fliA</name>
    <name evidence="6" type="ORF">AMYX_39300</name>
</gene>
<protein>
    <submittedName>
        <fullName evidence="6">RNA polymerase sigma factor FliA</fullName>
    </submittedName>
</protein>
<sequence>MHRAHARYAAEGDSDAALVTRHAALIDRAARRVAARTAGVVSAEDLWSAGAMGLIEAARRFDGARDVKFETFAAHRIQGAMIDELRRLDHLPRRLRAQAEEVERARARLGHQLQREPTTEELSLEVGLEGEELSAVMGVAQPTPAVLEAVESPAVPADEQVERRQLLGAVAGAVAELPERLQLLLSLHYVEGLTYREIAKVLAVSEPRVCQLHGEAMALLRRVAGPGAP</sequence>
<dbReference type="InterPro" id="IPR014284">
    <property type="entry name" value="RNA_pol_sigma-70_dom"/>
</dbReference>
<dbReference type="PANTHER" id="PTHR30385">
    <property type="entry name" value="SIGMA FACTOR F FLAGELLAR"/>
    <property type="match status" value="1"/>
</dbReference>
<dbReference type="PROSITE" id="PS00716">
    <property type="entry name" value="SIGMA70_2"/>
    <property type="match status" value="1"/>
</dbReference>
<dbReference type="GO" id="GO:0003677">
    <property type="term" value="F:DNA binding"/>
    <property type="evidence" value="ECO:0007669"/>
    <property type="project" value="UniProtKB-KW"/>
</dbReference>
<dbReference type="GO" id="GO:0016987">
    <property type="term" value="F:sigma factor activity"/>
    <property type="evidence" value="ECO:0007669"/>
    <property type="project" value="UniProtKB-KW"/>
</dbReference>
<evidence type="ECO:0000313" key="6">
    <source>
        <dbReference type="EMBL" id="GEJ59189.1"/>
    </source>
</evidence>
<dbReference type="Pfam" id="PF04545">
    <property type="entry name" value="Sigma70_r4"/>
    <property type="match status" value="1"/>
</dbReference>
<dbReference type="RefSeq" id="WP_176068446.1">
    <property type="nucleotide sequence ID" value="NZ_BJTG01000011.1"/>
</dbReference>
<evidence type="ECO:0000256" key="2">
    <source>
        <dbReference type="ARBA" id="ARBA00023082"/>
    </source>
</evidence>
<comment type="caution">
    <text evidence="6">The sequence shown here is derived from an EMBL/GenBank/DDBJ whole genome shotgun (WGS) entry which is preliminary data.</text>
</comment>
<evidence type="ECO:0000256" key="1">
    <source>
        <dbReference type="ARBA" id="ARBA00023015"/>
    </source>
</evidence>
<dbReference type="SUPFAM" id="SSF88946">
    <property type="entry name" value="Sigma2 domain of RNA polymerase sigma factors"/>
    <property type="match status" value="1"/>
</dbReference>
<dbReference type="Proteomes" id="UP000503640">
    <property type="component" value="Unassembled WGS sequence"/>
</dbReference>
<evidence type="ECO:0000256" key="3">
    <source>
        <dbReference type="ARBA" id="ARBA00023125"/>
    </source>
</evidence>
<keyword evidence="1" id="KW-0805">Transcription regulation</keyword>
<dbReference type="InterPro" id="IPR013324">
    <property type="entry name" value="RNA_pol_sigma_r3/r4-like"/>
</dbReference>
<keyword evidence="4" id="KW-0804">Transcription</keyword>
<evidence type="ECO:0000256" key="4">
    <source>
        <dbReference type="ARBA" id="ARBA00023163"/>
    </source>
</evidence>
<dbReference type="PANTHER" id="PTHR30385:SF7">
    <property type="entry name" value="RNA POLYMERASE SIGMA FACTOR FLIA"/>
    <property type="match status" value="1"/>
</dbReference>
<dbReference type="AlphaFoldDB" id="A0A7I9VSX5"/>
<dbReference type="NCBIfam" id="TIGR02937">
    <property type="entry name" value="sigma70-ECF"/>
    <property type="match status" value="1"/>
</dbReference>
<dbReference type="InterPro" id="IPR007627">
    <property type="entry name" value="RNA_pol_sigma70_r2"/>
</dbReference>
<keyword evidence="2" id="KW-0731">Sigma factor</keyword>
<name>A0A7I9VSX5_9BACT</name>
<dbReference type="InterPro" id="IPR007630">
    <property type="entry name" value="RNA_pol_sigma70_r4"/>
</dbReference>
<dbReference type="InterPro" id="IPR000943">
    <property type="entry name" value="RNA_pol_sigma70"/>
</dbReference>
<organism evidence="6 7">
    <name type="scientific">Anaeromyxobacter diazotrophicus</name>
    <dbReference type="NCBI Taxonomy" id="2590199"/>
    <lineage>
        <taxon>Bacteria</taxon>
        <taxon>Pseudomonadati</taxon>
        <taxon>Myxococcota</taxon>
        <taxon>Myxococcia</taxon>
        <taxon>Myxococcales</taxon>
        <taxon>Cystobacterineae</taxon>
        <taxon>Anaeromyxobacteraceae</taxon>
        <taxon>Anaeromyxobacter</taxon>
    </lineage>
</organism>
<reference evidence="7" key="1">
    <citation type="journal article" date="2020" name="Appl. Environ. Microbiol.">
        <title>Diazotrophic Anaeromyxobacter Isolates from Soils.</title>
        <authorList>
            <person name="Masuda Y."/>
            <person name="Yamanaka H."/>
            <person name="Xu Z.X."/>
            <person name="Shiratori Y."/>
            <person name="Aono T."/>
            <person name="Amachi S."/>
            <person name="Senoo K."/>
            <person name="Itoh H."/>
        </authorList>
    </citation>
    <scope>NUCLEOTIDE SEQUENCE [LARGE SCALE GENOMIC DNA]</scope>
    <source>
        <strain evidence="7">R267</strain>
    </source>
</reference>
<proteinExistence type="predicted"/>
<dbReference type="CDD" id="cd06171">
    <property type="entry name" value="Sigma70_r4"/>
    <property type="match status" value="1"/>
</dbReference>
<evidence type="ECO:0000259" key="5">
    <source>
        <dbReference type="PROSITE" id="PS00716"/>
    </source>
</evidence>
<dbReference type="SUPFAM" id="SSF88659">
    <property type="entry name" value="Sigma3 and sigma4 domains of RNA polymerase sigma factors"/>
    <property type="match status" value="2"/>
</dbReference>